<dbReference type="RefSeq" id="WP_007016926.1">
    <property type="nucleotide sequence ID" value="NZ_CH724113.1"/>
</dbReference>
<evidence type="ECO:0000313" key="3">
    <source>
        <dbReference type="Proteomes" id="UP000004263"/>
    </source>
</evidence>
<keyword evidence="1" id="KW-0732">Signal</keyword>
<organism evidence="2 3">
    <name type="scientific">Bermanella marisrubri</name>
    <dbReference type="NCBI Taxonomy" id="207949"/>
    <lineage>
        <taxon>Bacteria</taxon>
        <taxon>Pseudomonadati</taxon>
        <taxon>Pseudomonadota</taxon>
        <taxon>Gammaproteobacteria</taxon>
        <taxon>Oceanospirillales</taxon>
        <taxon>Oceanospirillaceae</taxon>
        <taxon>Bermanella</taxon>
    </lineage>
</organism>
<dbReference type="Proteomes" id="UP000004263">
    <property type="component" value="Unassembled WGS sequence"/>
</dbReference>
<sequence length="79" mass="8658">MKNILFAASLLFLSGCSGLLHSEEEIQKLKERAADSFDCPANKLKVRQLRGNLGNKIVSYGIEGCGKQGVYLMDLPAEE</sequence>
<feature type="signal peptide" evidence="1">
    <location>
        <begin position="1"/>
        <end position="22"/>
    </location>
</feature>
<keyword evidence="3" id="KW-1185">Reference proteome</keyword>
<evidence type="ECO:0008006" key="4">
    <source>
        <dbReference type="Google" id="ProtNLM"/>
    </source>
</evidence>
<protein>
    <recommendedName>
        <fullName evidence="4">Lipoprotein</fullName>
    </recommendedName>
</protein>
<dbReference type="PROSITE" id="PS51257">
    <property type="entry name" value="PROKAR_LIPOPROTEIN"/>
    <property type="match status" value="1"/>
</dbReference>
<dbReference type="HOGENOM" id="CLU_2598948_0_0_6"/>
<accession>Q1N6T7</accession>
<evidence type="ECO:0000313" key="2">
    <source>
        <dbReference type="EMBL" id="EAT13505.1"/>
    </source>
</evidence>
<dbReference type="EMBL" id="AAQH01000001">
    <property type="protein sequence ID" value="EAT13505.1"/>
    <property type="molecule type" value="Genomic_DNA"/>
</dbReference>
<name>Q1N6T7_9GAMM</name>
<comment type="caution">
    <text evidence="2">The sequence shown here is derived from an EMBL/GenBank/DDBJ whole genome shotgun (WGS) entry which is preliminary data.</text>
</comment>
<feature type="chain" id="PRO_5004194914" description="Lipoprotein" evidence="1">
    <location>
        <begin position="23"/>
        <end position="79"/>
    </location>
</feature>
<dbReference type="STRING" id="207949.RED65_08944"/>
<proteinExistence type="predicted"/>
<reference evidence="2 3" key="1">
    <citation type="submission" date="2006-03" db="EMBL/GenBank/DDBJ databases">
        <authorList>
            <person name="Pinhassi J."/>
            <person name="Pedros-Alio C."/>
            <person name="Ferriera S."/>
            <person name="Johnson J."/>
            <person name="Kravitz S."/>
            <person name="Halpern A."/>
            <person name="Remington K."/>
            <person name="Beeson K."/>
            <person name="Tran B."/>
            <person name="Rogers Y.-H."/>
            <person name="Friedman R."/>
            <person name="Venter J.C."/>
        </authorList>
    </citation>
    <scope>NUCLEOTIDE SEQUENCE [LARGE SCALE GENOMIC DNA]</scope>
    <source>
        <strain evidence="2 3">RED65</strain>
    </source>
</reference>
<gene>
    <name evidence="2" type="ORF">RED65_08944</name>
</gene>
<dbReference type="AlphaFoldDB" id="Q1N6T7"/>
<evidence type="ECO:0000256" key="1">
    <source>
        <dbReference type="SAM" id="SignalP"/>
    </source>
</evidence>